<gene>
    <name evidence="1" type="ORF">ZHAS_00020135</name>
</gene>
<dbReference type="VEuPathDB" id="VectorBase:ASIC020135"/>
<reference evidence="1 3" key="1">
    <citation type="journal article" date="2014" name="BMC Genomics">
        <title>Genome sequence of Anopheles sinensis provides insight into genetics basis of mosquito competence for malaria parasites.</title>
        <authorList>
            <person name="Zhou D."/>
            <person name="Zhang D."/>
            <person name="Ding G."/>
            <person name="Shi L."/>
            <person name="Hou Q."/>
            <person name="Ye Y."/>
            <person name="Xu Y."/>
            <person name="Zhou H."/>
            <person name="Xiong C."/>
            <person name="Li S."/>
            <person name="Yu J."/>
            <person name="Hong S."/>
            <person name="Yu X."/>
            <person name="Zou P."/>
            <person name="Chen C."/>
            <person name="Chang X."/>
            <person name="Wang W."/>
            <person name="Lv Y."/>
            <person name="Sun Y."/>
            <person name="Ma L."/>
            <person name="Shen B."/>
            <person name="Zhu C."/>
        </authorList>
    </citation>
    <scope>NUCLEOTIDE SEQUENCE [LARGE SCALE GENOMIC DNA]</scope>
</reference>
<evidence type="ECO:0000313" key="3">
    <source>
        <dbReference type="Proteomes" id="UP000030765"/>
    </source>
</evidence>
<keyword evidence="3" id="KW-1185">Reference proteome</keyword>
<sequence>MHRRAIAFHLMPCFNTTPLRVCAFYLHEASHEQGTASFPALATPKTRADAQRHVVWHTACSFRCAVHAAHAACRVLSLPTLARILSHRQPGGTILPPPDAVVYEI</sequence>
<protein>
    <submittedName>
        <fullName evidence="1 2">NADH:flavin oxidoreductase</fullName>
    </submittedName>
</protein>
<dbReference type="Proteomes" id="UP000030765">
    <property type="component" value="Unassembled WGS sequence"/>
</dbReference>
<evidence type="ECO:0000313" key="2">
    <source>
        <dbReference type="EnsemblMetazoa" id="ASIC020135-PA"/>
    </source>
</evidence>
<accession>A0A084WP22</accession>
<name>A0A084WP22_ANOSI</name>
<organism evidence="1">
    <name type="scientific">Anopheles sinensis</name>
    <name type="common">Mosquito</name>
    <dbReference type="NCBI Taxonomy" id="74873"/>
    <lineage>
        <taxon>Eukaryota</taxon>
        <taxon>Metazoa</taxon>
        <taxon>Ecdysozoa</taxon>
        <taxon>Arthropoda</taxon>
        <taxon>Hexapoda</taxon>
        <taxon>Insecta</taxon>
        <taxon>Pterygota</taxon>
        <taxon>Neoptera</taxon>
        <taxon>Endopterygota</taxon>
        <taxon>Diptera</taxon>
        <taxon>Nematocera</taxon>
        <taxon>Culicoidea</taxon>
        <taxon>Culicidae</taxon>
        <taxon>Anophelinae</taxon>
        <taxon>Anopheles</taxon>
    </lineage>
</organism>
<proteinExistence type="predicted"/>
<evidence type="ECO:0000313" key="1">
    <source>
        <dbReference type="EMBL" id="KFB51966.1"/>
    </source>
</evidence>
<dbReference type="EnsemblMetazoa" id="ASIC020135-RA">
    <property type="protein sequence ID" value="ASIC020135-PA"/>
    <property type="gene ID" value="ASIC020135"/>
</dbReference>
<dbReference type="AlphaFoldDB" id="A0A084WP22"/>
<reference evidence="2" key="2">
    <citation type="submission" date="2020-05" db="UniProtKB">
        <authorList>
            <consortium name="EnsemblMetazoa"/>
        </authorList>
    </citation>
    <scope>IDENTIFICATION</scope>
</reference>
<dbReference type="EMBL" id="ATLV01024830">
    <property type="status" value="NOT_ANNOTATED_CDS"/>
    <property type="molecule type" value="Genomic_DNA"/>
</dbReference>
<dbReference type="EMBL" id="KE525361">
    <property type="protein sequence ID" value="KFB51966.1"/>
    <property type="molecule type" value="Genomic_DNA"/>
</dbReference>